<reference evidence="6 7" key="1">
    <citation type="submission" date="2018-11" db="EMBL/GenBank/DDBJ databases">
        <title>Draft genome of Simplicispira Flexivirga sp. BO-16.</title>
        <authorList>
            <person name="Im W.T."/>
        </authorList>
    </citation>
    <scope>NUCLEOTIDE SEQUENCE [LARGE SCALE GENOMIC DNA]</scope>
    <source>
        <strain evidence="6 7">BO-16</strain>
    </source>
</reference>
<dbReference type="Proteomes" id="UP000271678">
    <property type="component" value="Unassembled WGS sequence"/>
</dbReference>
<evidence type="ECO:0000256" key="1">
    <source>
        <dbReference type="ARBA" id="ARBA00022448"/>
    </source>
</evidence>
<dbReference type="EMBL" id="RJJQ01000017">
    <property type="protein sequence ID" value="RNI20329.1"/>
    <property type="molecule type" value="Genomic_DNA"/>
</dbReference>
<gene>
    <name evidence="6" type="ORF">EFY87_15400</name>
</gene>
<protein>
    <submittedName>
        <fullName evidence="6">Heme ABC transporter ATP-binding protein</fullName>
    </submittedName>
</protein>
<sequence length="265" mass="27723">MTTGLTLAAVSVSRGHRTIVDDASVSFEAGTVTSVIGPNGAGKSTLLGIAAGTVRPTSGTARLGGHDLRRLSVKHAARRRAVMPQDATVAFAFTVREVVAMGRIPWRDLKSDVDRVVSDALATTGLTHLQDREVTTLSGGERQLTAFARVVAQATPVTEESVILLDEPTAAMDIAHAEATLALVRALARRGAAVGLVLHDIDAAAAYADRVVLLQHGRVRASGPVPEVCASATLSDVYGTPIEVFDRDGRLHVGPVRRDPVCTGS</sequence>
<dbReference type="GO" id="GO:0005524">
    <property type="term" value="F:ATP binding"/>
    <property type="evidence" value="ECO:0007669"/>
    <property type="project" value="UniProtKB-KW"/>
</dbReference>
<keyword evidence="4" id="KW-1278">Translocase</keyword>
<evidence type="ECO:0000313" key="7">
    <source>
        <dbReference type="Proteomes" id="UP000271678"/>
    </source>
</evidence>
<feature type="domain" description="ABC transporter" evidence="5">
    <location>
        <begin position="5"/>
        <end position="241"/>
    </location>
</feature>
<comment type="caution">
    <text evidence="6">The sequence shown here is derived from an EMBL/GenBank/DDBJ whole genome shotgun (WGS) entry which is preliminary data.</text>
</comment>
<dbReference type="CDD" id="cd03214">
    <property type="entry name" value="ABC_Iron-Siderophores_B12_Hemin"/>
    <property type="match status" value="1"/>
</dbReference>
<evidence type="ECO:0000259" key="5">
    <source>
        <dbReference type="PROSITE" id="PS50893"/>
    </source>
</evidence>
<dbReference type="Gene3D" id="3.40.50.300">
    <property type="entry name" value="P-loop containing nucleotide triphosphate hydrolases"/>
    <property type="match status" value="1"/>
</dbReference>
<name>A0A3M9M423_9MICO</name>
<organism evidence="6 7">
    <name type="scientific">Flexivirga caeni</name>
    <dbReference type="NCBI Taxonomy" id="2294115"/>
    <lineage>
        <taxon>Bacteria</taxon>
        <taxon>Bacillati</taxon>
        <taxon>Actinomycetota</taxon>
        <taxon>Actinomycetes</taxon>
        <taxon>Micrococcales</taxon>
        <taxon>Dermacoccaceae</taxon>
        <taxon>Flexivirga</taxon>
    </lineage>
</organism>
<proteinExistence type="predicted"/>
<dbReference type="InterPro" id="IPR003593">
    <property type="entry name" value="AAA+_ATPase"/>
</dbReference>
<evidence type="ECO:0000256" key="3">
    <source>
        <dbReference type="ARBA" id="ARBA00022840"/>
    </source>
</evidence>
<evidence type="ECO:0000256" key="4">
    <source>
        <dbReference type="ARBA" id="ARBA00022967"/>
    </source>
</evidence>
<dbReference type="RefSeq" id="WP_123272364.1">
    <property type="nucleotide sequence ID" value="NZ_RJJQ01000017.1"/>
</dbReference>
<dbReference type="OrthoDB" id="5296765at2"/>
<keyword evidence="7" id="KW-1185">Reference proteome</keyword>
<dbReference type="GO" id="GO:0016887">
    <property type="term" value="F:ATP hydrolysis activity"/>
    <property type="evidence" value="ECO:0007669"/>
    <property type="project" value="InterPro"/>
</dbReference>
<evidence type="ECO:0000313" key="6">
    <source>
        <dbReference type="EMBL" id="RNI20329.1"/>
    </source>
</evidence>
<dbReference type="PROSITE" id="PS50893">
    <property type="entry name" value="ABC_TRANSPORTER_2"/>
    <property type="match status" value="1"/>
</dbReference>
<dbReference type="InterPro" id="IPR003439">
    <property type="entry name" value="ABC_transporter-like_ATP-bd"/>
</dbReference>
<dbReference type="Pfam" id="PF00005">
    <property type="entry name" value="ABC_tran"/>
    <property type="match status" value="1"/>
</dbReference>
<keyword evidence="1" id="KW-0813">Transport</keyword>
<dbReference type="AlphaFoldDB" id="A0A3M9M423"/>
<dbReference type="SUPFAM" id="SSF52540">
    <property type="entry name" value="P-loop containing nucleoside triphosphate hydrolases"/>
    <property type="match status" value="1"/>
</dbReference>
<dbReference type="NCBIfam" id="NF010068">
    <property type="entry name" value="PRK13548.1"/>
    <property type="match status" value="1"/>
</dbReference>
<evidence type="ECO:0000256" key="2">
    <source>
        <dbReference type="ARBA" id="ARBA00022741"/>
    </source>
</evidence>
<dbReference type="PANTHER" id="PTHR42794">
    <property type="entry name" value="HEMIN IMPORT ATP-BINDING PROTEIN HMUV"/>
    <property type="match status" value="1"/>
</dbReference>
<dbReference type="SMART" id="SM00382">
    <property type="entry name" value="AAA"/>
    <property type="match status" value="1"/>
</dbReference>
<keyword evidence="3 6" id="KW-0067">ATP-binding</keyword>
<accession>A0A3M9M423</accession>
<keyword evidence="2" id="KW-0547">Nucleotide-binding</keyword>
<dbReference type="InterPro" id="IPR027417">
    <property type="entry name" value="P-loop_NTPase"/>
</dbReference>
<dbReference type="PANTHER" id="PTHR42794:SF1">
    <property type="entry name" value="HEMIN IMPORT ATP-BINDING PROTEIN HMUV"/>
    <property type="match status" value="1"/>
</dbReference>